<dbReference type="InterPro" id="IPR011711">
    <property type="entry name" value="GntR_C"/>
</dbReference>
<dbReference type="Pfam" id="PF00392">
    <property type="entry name" value="GntR"/>
    <property type="match status" value="1"/>
</dbReference>
<keyword evidence="6" id="KW-1185">Reference proteome</keyword>
<evidence type="ECO:0000259" key="4">
    <source>
        <dbReference type="PROSITE" id="PS50949"/>
    </source>
</evidence>
<dbReference type="InterPro" id="IPR000524">
    <property type="entry name" value="Tscrpt_reg_HTH_GntR"/>
</dbReference>
<reference evidence="6" key="1">
    <citation type="submission" date="2016-10" db="EMBL/GenBank/DDBJ databases">
        <authorList>
            <person name="Varghese N."/>
            <person name="Submissions S."/>
        </authorList>
    </citation>
    <scope>NUCLEOTIDE SEQUENCE [LARGE SCALE GENOMIC DNA]</scope>
    <source>
        <strain evidence="6">CGMCC 1.10223</strain>
    </source>
</reference>
<keyword evidence="3" id="KW-0804">Transcription</keyword>
<gene>
    <name evidence="5" type="ORF">SAMN04487969_11861</name>
</gene>
<accession>A0A1I2GU55</accession>
<evidence type="ECO:0000256" key="1">
    <source>
        <dbReference type="ARBA" id="ARBA00023015"/>
    </source>
</evidence>
<dbReference type="PROSITE" id="PS50949">
    <property type="entry name" value="HTH_GNTR"/>
    <property type="match status" value="1"/>
</dbReference>
<evidence type="ECO:0000313" key="6">
    <source>
        <dbReference type="Proteomes" id="UP000183410"/>
    </source>
</evidence>
<keyword evidence="1" id="KW-0805">Transcription regulation</keyword>
<proteinExistence type="predicted"/>
<name>A0A1I2GU55_9BACL</name>
<dbReference type="GO" id="GO:0003700">
    <property type="term" value="F:DNA-binding transcription factor activity"/>
    <property type="evidence" value="ECO:0007669"/>
    <property type="project" value="InterPro"/>
</dbReference>
<sequence length="223" mass="26046">MHHPTDTELNRTTYSRVCKQLREDILSGFFEPGVRLRIVELTNRYQVSQMPIREALQQLQGEGLIILNPQKGASVREVDEQFVMNMYDIRIAIETMLAQKGVIHLTDHLYNELSEIEDNYEKAVHNTDTTSALQWNEKLHRKINDLANNPEAVQIINRHWGLIDSMRHQFGFSEIRIAETIQEHRLLLQALKQRDADMVAQVTLEHVTKAKNDLINRMKLRNQ</sequence>
<dbReference type="SMART" id="SM00345">
    <property type="entry name" value="HTH_GNTR"/>
    <property type="match status" value="1"/>
</dbReference>
<organism evidence="5 6">
    <name type="scientific">Paenibacillus algorifonticola</name>
    <dbReference type="NCBI Taxonomy" id="684063"/>
    <lineage>
        <taxon>Bacteria</taxon>
        <taxon>Bacillati</taxon>
        <taxon>Bacillota</taxon>
        <taxon>Bacilli</taxon>
        <taxon>Bacillales</taxon>
        <taxon>Paenibacillaceae</taxon>
        <taxon>Paenibacillus</taxon>
    </lineage>
</organism>
<evidence type="ECO:0000256" key="3">
    <source>
        <dbReference type="ARBA" id="ARBA00023163"/>
    </source>
</evidence>
<dbReference type="Gene3D" id="1.20.120.530">
    <property type="entry name" value="GntR ligand-binding domain-like"/>
    <property type="match status" value="1"/>
</dbReference>
<keyword evidence="2 5" id="KW-0238">DNA-binding</keyword>
<dbReference type="InterPro" id="IPR036390">
    <property type="entry name" value="WH_DNA-bd_sf"/>
</dbReference>
<dbReference type="SUPFAM" id="SSF46785">
    <property type="entry name" value="Winged helix' DNA-binding domain"/>
    <property type="match status" value="1"/>
</dbReference>
<dbReference type="PANTHER" id="PTHR43537:SF52">
    <property type="entry name" value="FATTY ACID METABOLISM REGULATOR PROTEIN"/>
    <property type="match status" value="1"/>
</dbReference>
<evidence type="ECO:0000256" key="2">
    <source>
        <dbReference type="ARBA" id="ARBA00023125"/>
    </source>
</evidence>
<dbReference type="InterPro" id="IPR036388">
    <property type="entry name" value="WH-like_DNA-bd_sf"/>
</dbReference>
<dbReference type="InterPro" id="IPR008920">
    <property type="entry name" value="TF_FadR/GntR_C"/>
</dbReference>
<dbReference type="GO" id="GO:0003677">
    <property type="term" value="F:DNA binding"/>
    <property type="evidence" value="ECO:0007669"/>
    <property type="project" value="UniProtKB-KW"/>
</dbReference>
<dbReference type="AlphaFoldDB" id="A0A1I2GU55"/>
<dbReference type="CDD" id="cd07377">
    <property type="entry name" value="WHTH_GntR"/>
    <property type="match status" value="1"/>
</dbReference>
<evidence type="ECO:0000313" key="5">
    <source>
        <dbReference type="EMBL" id="SFF21165.1"/>
    </source>
</evidence>
<dbReference type="Pfam" id="PF07729">
    <property type="entry name" value="FCD"/>
    <property type="match status" value="1"/>
</dbReference>
<dbReference type="SUPFAM" id="SSF48008">
    <property type="entry name" value="GntR ligand-binding domain-like"/>
    <property type="match status" value="1"/>
</dbReference>
<dbReference type="SMART" id="SM00895">
    <property type="entry name" value="FCD"/>
    <property type="match status" value="1"/>
</dbReference>
<protein>
    <submittedName>
        <fullName evidence="5">DNA-binding transcriptional regulator, GntR family</fullName>
    </submittedName>
</protein>
<dbReference type="RefSeq" id="WP_046229232.1">
    <property type="nucleotide sequence ID" value="NZ_FONN01000018.1"/>
</dbReference>
<feature type="domain" description="HTH gntR-type" evidence="4">
    <location>
        <begin position="11"/>
        <end position="78"/>
    </location>
</feature>
<dbReference type="Gene3D" id="1.10.10.10">
    <property type="entry name" value="Winged helix-like DNA-binding domain superfamily/Winged helix DNA-binding domain"/>
    <property type="match status" value="1"/>
</dbReference>
<dbReference type="OrthoDB" id="9781630at2"/>
<dbReference type="PANTHER" id="PTHR43537">
    <property type="entry name" value="TRANSCRIPTIONAL REGULATOR, GNTR FAMILY"/>
    <property type="match status" value="1"/>
</dbReference>
<dbReference type="EMBL" id="FONN01000018">
    <property type="protein sequence ID" value="SFF21165.1"/>
    <property type="molecule type" value="Genomic_DNA"/>
</dbReference>
<dbReference type="Proteomes" id="UP000183410">
    <property type="component" value="Unassembled WGS sequence"/>
</dbReference>